<evidence type="ECO:0000256" key="3">
    <source>
        <dbReference type="ARBA" id="ARBA00012272"/>
    </source>
</evidence>
<evidence type="ECO:0000256" key="7">
    <source>
        <dbReference type="ARBA" id="ARBA00023239"/>
    </source>
</evidence>
<comment type="cofactor">
    <cofactor evidence="8">
        <name>Ca(2+)</name>
        <dbReference type="ChEBI" id="CHEBI:29108"/>
    </cofactor>
    <text evidence="8">Binds 1 Ca(2+) ion. Required for its activity.</text>
</comment>
<dbReference type="AlphaFoldDB" id="A0A1D6G9Y5"/>
<dbReference type="eggNOG" id="ENOG502QT22">
    <property type="taxonomic scope" value="Eukaryota"/>
</dbReference>
<evidence type="ECO:0000256" key="5">
    <source>
        <dbReference type="ARBA" id="ARBA00022729"/>
    </source>
</evidence>
<accession>A0A1D6G9Y5</accession>
<name>A0A1D6G9Y5_MAIZE</name>
<organism evidence="10">
    <name type="scientific">Zea mays</name>
    <name type="common">Maize</name>
    <dbReference type="NCBI Taxonomy" id="4577"/>
    <lineage>
        <taxon>Eukaryota</taxon>
        <taxon>Viridiplantae</taxon>
        <taxon>Streptophyta</taxon>
        <taxon>Embryophyta</taxon>
        <taxon>Tracheophyta</taxon>
        <taxon>Spermatophyta</taxon>
        <taxon>Magnoliopsida</taxon>
        <taxon>Liliopsida</taxon>
        <taxon>Poales</taxon>
        <taxon>Poaceae</taxon>
        <taxon>PACMAD clade</taxon>
        <taxon>Panicoideae</taxon>
        <taxon>Andropogonodae</taxon>
        <taxon>Andropogoneae</taxon>
        <taxon>Tripsacinae</taxon>
        <taxon>Zea</taxon>
    </lineage>
</organism>
<dbReference type="PRINTS" id="PR00807">
    <property type="entry name" value="AMBALLERGEN"/>
</dbReference>
<dbReference type="GO" id="GO:0045490">
    <property type="term" value="P:pectin catabolic process"/>
    <property type="evidence" value="ECO:0007669"/>
    <property type="project" value="UniProtKB-UniPathway"/>
</dbReference>
<dbReference type="KEGG" id="zma:103636583"/>
<dbReference type="EC" id="4.2.2.2" evidence="3 8"/>
<comment type="catalytic activity">
    <reaction evidence="1 8">
        <text>Eliminative cleavage of (1-&gt;4)-alpha-D-galacturonan to give oligosaccharides with 4-deoxy-alpha-D-galact-4-enuronosyl groups at their non-reducing ends.</text>
        <dbReference type="EC" id="4.2.2.2"/>
    </reaction>
</comment>
<dbReference type="SMR" id="A0A1D6G9Y5"/>
<dbReference type="PANTHER" id="PTHR31683">
    <property type="entry name" value="PECTATE LYASE 18-RELATED"/>
    <property type="match status" value="1"/>
</dbReference>
<gene>
    <name evidence="10" type="ORF">ZEAMMB73_Zm00001d012595</name>
</gene>
<dbReference type="InterPro" id="IPR018082">
    <property type="entry name" value="AmbAllergen"/>
</dbReference>
<comment type="pathway">
    <text evidence="2 8">Glycan metabolism; pectin degradation; 2-dehydro-3-deoxy-D-gluconate from pectin: step 2/5.</text>
</comment>
<dbReference type="EMBL" id="CM000784">
    <property type="protein sequence ID" value="AQK99919.1"/>
    <property type="molecule type" value="Genomic_DNA"/>
</dbReference>
<comment type="similarity">
    <text evidence="8">Belongs to the polysaccharide lyase 1 family.</text>
</comment>
<dbReference type="InterPro" id="IPR011050">
    <property type="entry name" value="Pectin_lyase_fold/virulence"/>
</dbReference>
<evidence type="ECO:0000313" key="10">
    <source>
        <dbReference type="EMBL" id="AQK99919.1"/>
    </source>
</evidence>
<dbReference type="SMART" id="SM00656">
    <property type="entry name" value="Amb_all"/>
    <property type="match status" value="1"/>
</dbReference>
<reference evidence="10" key="1">
    <citation type="submission" date="2015-12" db="EMBL/GenBank/DDBJ databases">
        <title>Update maize B73 reference genome by single molecule sequencing technologies.</title>
        <authorList>
            <consortium name="Maize Genome Sequencing Project"/>
            <person name="Ware D."/>
        </authorList>
    </citation>
    <scope>NUCLEOTIDE SEQUENCE</scope>
    <source>
        <tissue evidence="10">Seedling</tissue>
    </source>
</reference>
<dbReference type="Gene3D" id="2.160.20.10">
    <property type="entry name" value="Single-stranded right-handed beta-helix, Pectin lyase-like"/>
    <property type="match status" value="1"/>
</dbReference>
<dbReference type="InterPro" id="IPR045032">
    <property type="entry name" value="PEL"/>
</dbReference>
<evidence type="ECO:0000256" key="2">
    <source>
        <dbReference type="ARBA" id="ARBA00005220"/>
    </source>
</evidence>
<evidence type="ECO:0000256" key="1">
    <source>
        <dbReference type="ARBA" id="ARBA00000695"/>
    </source>
</evidence>
<proteinExistence type="inferred from homology"/>
<keyword evidence="5" id="KW-0732">Signal</keyword>
<dbReference type="InterPro" id="IPR002022">
    <property type="entry name" value="Pec_lyase"/>
</dbReference>
<dbReference type="UniPathway" id="UPA00545">
    <property type="reaction ID" value="UER00824"/>
</dbReference>
<dbReference type="RefSeq" id="XP_008657157.2">
    <property type="nucleotide sequence ID" value="XM_008658935.3"/>
</dbReference>
<sequence>MAPTPQWHLTMLPSIYIDTAAALKLASNRLGSSLTHVSSMASKEVLAIVFLSILLHGAVTTKVVDGANVIDRCWRGQPNWAANRQRLAACSVGFAGKMRQNRGPGVIPYTVTDPGDDPVRPRPGTLRYGATVLGGKVWITFQRDMHIRLAQPLFVKSFTAIDGRGADVHIAGGAGIVLHRVSSVIIHGLHIHGCRSQPEGLAVRPGGAVQPAGGMDGDAIRLVSSAKVWIDHNSLSRCEDGLLDVTVGSTDVTISNNWFFNHDKVMLLGHDDGHAEDRRMRVTVAFNRFGPSVNQRMPRIRHGYAHVVNNVYLGWKDYAIGGSMGPSVKSQGNLFVASAAADNKKVTRRMPVAGREWDWASIGDSFLNGAVFKQTGSRVRPNYNKHQAFAAASSNQVKSLTKDAGVLRCSVGSAC</sequence>
<dbReference type="OrthoDB" id="1637350at2759"/>
<keyword evidence="4 8" id="KW-0479">Metal-binding</keyword>
<evidence type="ECO:0000256" key="8">
    <source>
        <dbReference type="RuleBase" id="RU361123"/>
    </source>
</evidence>
<dbReference type="InParanoid" id="A0A1D6G9Y5"/>
<protein>
    <recommendedName>
        <fullName evidence="3 8">Pectate lyase</fullName>
        <ecNumber evidence="3 8">4.2.2.2</ecNumber>
    </recommendedName>
</protein>
<dbReference type="STRING" id="4577.A0A1D6G9Y5"/>
<evidence type="ECO:0000256" key="4">
    <source>
        <dbReference type="ARBA" id="ARBA00022723"/>
    </source>
</evidence>
<dbReference type="PaxDb" id="4577-GRMZM2G139396_P01"/>
<dbReference type="PANTHER" id="PTHR31683:SF74">
    <property type="entry name" value="PECTATE LYASE"/>
    <property type="match status" value="1"/>
</dbReference>
<dbReference type="InterPro" id="IPR012334">
    <property type="entry name" value="Pectin_lyas_fold"/>
</dbReference>
<dbReference type="Pfam" id="PF00544">
    <property type="entry name" value="Pectate_lyase_4"/>
    <property type="match status" value="1"/>
</dbReference>
<dbReference type="GO" id="GO:0046872">
    <property type="term" value="F:metal ion binding"/>
    <property type="evidence" value="ECO:0007669"/>
    <property type="project" value="UniProtKB-KW"/>
</dbReference>
<dbReference type="FunCoup" id="A0A1D6G9Y5">
    <property type="interactions" value="6"/>
</dbReference>
<feature type="domain" description="Pectate lyase" evidence="9">
    <location>
        <begin position="144"/>
        <end position="341"/>
    </location>
</feature>
<dbReference type="ExpressionAtlas" id="A0A1D6G9Y5">
    <property type="expression patterns" value="baseline"/>
</dbReference>
<keyword evidence="6 8" id="KW-0106">Calcium</keyword>
<evidence type="ECO:0000259" key="9">
    <source>
        <dbReference type="SMART" id="SM00656"/>
    </source>
</evidence>
<keyword evidence="7 8" id="KW-0456">Lyase</keyword>
<dbReference type="GO" id="GO:0030570">
    <property type="term" value="F:pectate lyase activity"/>
    <property type="evidence" value="ECO:0007669"/>
    <property type="project" value="UniProtKB-EC"/>
</dbReference>
<dbReference type="SUPFAM" id="SSF51126">
    <property type="entry name" value="Pectin lyase-like"/>
    <property type="match status" value="1"/>
</dbReference>
<dbReference type="OMA" id="ISNNWFL"/>
<evidence type="ECO:0000256" key="6">
    <source>
        <dbReference type="ARBA" id="ARBA00022837"/>
    </source>
</evidence>